<gene>
    <name evidence="2" type="ORF">METZ01_LOCUS514131</name>
</gene>
<dbReference type="Gene3D" id="2.60.40.10">
    <property type="entry name" value="Immunoglobulins"/>
    <property type="match status" value="1"/>
</dbReference>
<dbReference type="InterPro" id="IPR013783">
    <property type="entry name" value="Ig-like_fold"/>
</dbReference>
<dbReference type="EMBL" id="UINC01229529">
    <property type="protein sequence ID" value="SVE61277.1"/>
    <property type="molecule type" value="Genomic_DNA"/>
</dbReference>
<evidence type="ECO:0000259" key="1">
    <source>
        <dbReference type="PROSITE" id="PS50853"/>
    </source>
</evidence>
<proteinExistence type="predicted"/>
<sequence>STDVSIINTTISGNSSDGTGGSVYAWGGGKATIVNSILWGNQPSSITGTEIDMYYSNTDDEGWEGNQNLSVDPLFVDAENNDFGLQMGSACIDAGTTELSTYFPEAVELFPEILDDITEYFGNAPDMGAFEVIYALSPPTNVSYVPQTSSVMLVWNDVSESYSYMVEKSLAEDFSADVEEFIVDENSFTDTDIVVGVEYFYRITSVYGDVYSDPSDVLSLMIVPIPTG</sequence>
<evidence type="ECO:0000313" key="2">
    <source>
        <dbReference type="EMBL" id="SVE61277.1"/>
    </source>
</evidence>
<dbReference type="InterPro" id="IPR003961">
    <property type="entry name" value="FN3_dom"/>
</dbReference>
<accession>A0A383EWM0</accession>
<organism evidence="2">
    <name type="scientific">marine metagenome</name>
    <dbReference type="NCBI Taxonomy" id="408172"/>
    <lineage>
        <taxon>unclassified sequences</taxon>
        <taxon>metagenomes</taxon>
        <taxon>ecological metagenomes</taxon>
    </lineage>
</organism>
<feature type="non-terminal residue" evidence="2">
    <location>
        <position position="1"/>
    </location>
</feature>
<feature type="domain" description="Fibronectin type-III" evidence="1">
    <location>
        <begin position="135"/>
        <end position="225"/>
    </location>
</feature>
<dbReference type="InterPro" id="IPR011050">
    <property type="entry name" value="Pectin_lyase_fold/virulence"/>
</dbReference>
<reference evidence="2" key="1">
    <citation type="submission" date="2018-05" db="EMBL/GenBank/DDBJ databases">
        <authorList>
            <person name="Lanie J.A."/>
            <person name="Ng W.-L."/>
            <person name="Kazmierczak K.M."/>
            <person name="Andrzejewski T.M."/>
            <person name="Davidsen T.M."/>
            <person name="Wayne K.J."/>
            <person name="Tettelin H."/>
            <person name="Glass J.I."/>
            <person name="Rusch D."/>
            <person name="Podicherti R."/>
            <person name="Tsui H.-C.T."/>
            <person name="Winkler M.E."/>
        </authorList>
    </citation>
    <scope>NUCLEOTIDE SEQUENCE</scope>
</reference>
<dbReference type="InterPro" id="IPR012334">
    <property type="entry name" value="Pectin_lyas_fold"/>
</dbReference>
<protein>
    <recommendedName>
        <fullName evidence="1">Fibronectin type-III domain-containing protein</fullName>
    </recommendedName>
</protein>
<dbReference type="CDD" id="cd00063">
    <property type="entry name" value="FN3"/>
    <property type="match status" value="1"/>
</dbReference>
<dbReference type="InterPro" id="IPR036116">
    <property type="entry name" value="FN3_sf"/>
</dbReference>
<dbReference type="PROSITE" id="PS50853">
    <property type="entry name" value="FN3"/>
    <property type="match status" value="1"/>
</dbReference>
<dbReference type="SUPFAM" id="SSF51126">
    <property type="entry name" value="Pectin lyase-like"/>
    <property type="match status" value="1"/>
</dbReference>
<feature type="non-terminal residue" evidence="2">
    <location>
        <position position="228"/>
    </location>
</feature>
<dbReference type="Gene3D" id="2.160.20.10">
    <property type="entry name" value="Single-stranded right-handed beta-helix, Pectin lyase-like"/>
    <property type="match status" value="1"/>
</dbReference>
<dbReference type="AlphaFoldDB" id="A0A383EWM0"/>
<dbReference type="SUPFAM" id="SSF49265">
    <property type="entry name" value="Fibronectin type III"/>
    <property type="match status" value="1"/>
</dbReference>
<name>A0A383EWM0_9ZZZZ</name>